<keyword evidence="2" id="KW-1185">Reference proteome</keyword>
<accession>A0A8H6Z2B2</accession>
<gene>
    <name evidence="1" type="ORF">MVEN_00245600</name>
</gene>
<reference evidence="1" key="1">
    <citation type="submission" date="2020-05" db="EMBL/GenBank/DDBJ databases">
        <title>Mycena genomes resolve the evolution of fungal bioluminescence.</title>
        <authorList>
            <person name="Tsai I.J."/>
        </authorList>
    </citation>
    <scope>NUCLEOTIDE SEQUENCE</scope>
    <source>
        <strain evidence="1">CCC161011</strain>
    </source>
</reference>
<evidence type="ECO:0000313" key="2">
    <source>
        <dbReference type="Proteomes" id="UP000620124"/>
    </source>
</evidence>
<dbReference type="AlphaFoldDB" id="A0A8H6Z2B2"/>
<dbReference type="Proteomes" id="UP000620124">
    <property type="component" value="Unassembled WGS sequence"/>
</dbReference>
<sequence length="286" mass="32017">MAVFSSLSSMDWTNAKVKISSRKSCARSVPSFIKAPFLSASSSPADPEPHIRGTFIGELDKIDCALNVDQSFWDVRKFLSDEFARIHRQHHETMATVPLPGRLLKLSTISSNDHRDILSMHRQSSNSLTTTTSVPRNALKVIIGIKEPDLGSPLAALDHLYTQILSEVPAQPQLLKVLAVIAAKFQFQVGHIEQFLELEAGDARLVLRRLQSVIGAKRKHGSECNDWSFDSQIVVYHTSFYDFLQNPARAGIFYVGGRRHREDLSRRILKGFSYAPSTTVLDNVSW</sequence>
<name>A0A8H6Z2B2_9AGAR</name>
<evidence type="ECO:0000313" key="1">
    <source>
        <dbReference type="EMBL" id="KAF7369184.1"/>
    </source>
</evidence>
<proteinExistence type="predicted"/>
<protein>
    <submittedName>
        <fullName evidence="1">Uncharacterized protein</fullName>
    </submittedName>
</protein>
<organism evidence="1 2">
    <name type="scientific">Mycena venus</name>
    <dbReference type="NCBI Taxonomy" id="2733690"/>
    <lineage>
        <taxon>Eukaryota</taxon>
        <taxon>Fungi</taxon>
        <taxon>Dikarya</taxon>
        <taxon>Basidiomycota</taxon>
        <taxon>Agaricomycotina</taxon>
        <taxon>Agaricomycetes</taxon>
        <taxon>Agaricomycetidae</taxon>
        <taxon>Agaricales</taxon>
        <taxon>Marasmiineae</taxon>
        <taxon>Mycenaceae</taxon>
        <taxon>Mycena</taxon>
    </lineage>
</organism>
<comment type="caution">
    <text evidence="1">The sequence shown here is derived from an EMBL/GenBank/DDBJ whole genome shotgun (WGS) entry which is preliminary data.</text>
</comment>
<dbReference type="OrthoDB" id="3262196at2759"/>
<dbReference type="EMBL" id="JACAZI010000002">
    <property type="protein sequence ID" value="KAF7369184.1"/>
    <property type="molecule type" value="Genomic_DNA"/>
</dbReference>